<gene>
    <name evidence="1" type="ORF">SERLADRAFT_372896</name>
</gene>
<organism>
    <name type="scientific">Serpula lacrymans var. lacrymans (strain S7.9)</name>
    <name type="common">Dry rot fungus</name>
    <dbReference type="NCBI Taxonomy" id="578457"/>
    <lineage>
        <taxon>Eukaryota</taxon>
        <taxon>Fungi</taxon>
        <taxon>Dikarya</taxon>
        <taxon>Basidiomycota</taxon>
        <taxon>Agaricomycotina</taxon>
        <taxon>Agaricomycetes</taxon>
        <taxon>Agaricomycetidae</taxon>
        <taxon>Boletales</taxon>
        <taxon>Coniophorineae</taxon>
        <taxon>Serpulaceae</taxon>
        <taxon>Serpula</taxon>
    </lineage>
</organism>
<reference evidence="1" key="1">
    <citation type="submission" date="2011-04" db="EMBL/GenBank/DDBJ databases">
        <title>Evolution of plant cell wall degrading machinery underlies the functional diversity of forest fungi.</title>
        <authorList>
            <consortium name="US DOE Joint Genome Institute (JGI-PGF)"/>
            <person name="Eastwood D.C."/>
            <person name="Floudas D."/>
            <person name="Binder M."/>
            <person name="Majcherczyk A."/>
            <person name="Schneider P."/>
            <person name="Aerts A."/>
            <person name="Asiegbu F.O."/>
            <person name="Baker S.E."/>
            <person name="Barry K."/>
            <person name="Bendiksby M."/>
            <person name="Blumentritt M."/>
            <person name="Coutinho P.M."/>
            <person name="Cullen D."/>
            <person name="Cullen D."/>
            <person name="Gathman A."/>
            <person name="Goodell B."/>
            <person name="Henrissat B."/>
            <person name="Ihrmark K."/>
            <person name="Kauserud H."/>
            <person name="Kohler A."/>
            <person name="LaButti K."/>
            <person name="Lapidus A."/>
            <person name="Lavin J.L."/>
            <person name="Lee Y.-H."/>
            <person name="Lindquist E."/>
            <person name="Lilly W."/>
            <person name="Lucas S."/>
            <person name="Morin E."/>
            <person name="Murat C."/>
            <person name="Oguiza J.A."/>
            <person name="Park J."/>
            <person name="Pisabarro A.G."/>
            <person name="Riley R."/>
            <person name="Rosling A."/>
            <person name="Salamov A."/>
            <person name="Schmidt O."/>
            <person name="Schmutz J."/>
            <person name="Skrede I."/>
            <person name="Stenlid J."/>
            <person name="Wiebenga A."/>
            <person name="Xie X."/>
            <person name="Kues U."/>
            <person name="Hibbett D.S."/>
            <person name="Hoffmeister D."/>
            <person name="Hogberg N."/>
            <person name="Martin F."/>
            <person name="Grigoriev I.V."/>
            <person name="Watkinson S.C."/>
        </authorList>
    </citation>
    <scope>NUCLEOTIDE SEQUENCE</scope>
    <source>
        <strain evidence="1">S7.9</strain>
    </source>
</reference>
<protein>
    <recommendedName>
        <fullName evidence="2">Arrestin-like N-terminal domain-containing protein</fullName>
    </recommendedName>
</protein>
<dbReference type="Proteomes" id="UP000008064">
    <property type="component" value="Unassembled WGS sequence"/>
</dbReference>
<evidence type="ECO:0008006" key="2">
    <source>
        <dbReference type="Google" id="ProtNLM"/>
    </source>
</evidence>
<dbReference type="GeneID" id="18810453"/>
<dbReference type="KEGG" id="sla:SERLADRAFT_372896"/>
<dbReference type="EMBL" id="GL945439">
    <property type="protein sequence ID" value="EGO21087.1"/>
    <property type="molecule type" value="Genomic_DNA"/>
</dbReference>
<accession>F8P6M1</accession>
<dbReference type="HOGENOM" id="CLU_477327_0_0_1"/>
<proteinExistence type="predicted"/>
<dbReference type="OrthoDB" id="1638493at2759"/>
<sequence length="529" mass="58841">MPVSIDIQPYSSSLDMLGEPDSSSSFSLSGHISISLTSSLSIFQRRRAATRLLLQSLTVTFEGQSEVITSDIGYTPLRLCSITRELVNGEPVDLSNEGHEESDKPCSWNVVFDIQVPGWLPETAVYGDSGSEEAGTRYALYATATFLNIDDASSRSFSFSTLCSPFRVRTRIVDAPRCPITINRFTEAPADISSSTSLFPMSTFSIDTQPEYTAARPSRSMPVEILDKLEVLASVPSSVSVEESSVPFTLRLRAKDLDDSHRERLRMTEFVVNIEQVESYRSTLKRDHIQRYHLPPLSEQPPNLPLRHQHTIHTLYDVGLLTSAKRVKTSNRAFSLMGLEESGRYQVYGDGRIFLQGENAEENATEDSWFLLETNVPIAPPAAEHDVESGHYHIQHASTSSPLFTVKHQMHVALRCTYDMPDGQGPVSERLQFTLPMSFVRVAPSPRPAIPEVEEEPGLRESTTLKRSAPYACTLPAYSQLFDANGDRKIDYSVPLPLYEPPTNPSSSYNLGIEDTSKHYSNVDVGTAY</sequence>
<evidence type="ECO:0000313" key="1">
    <source>
        <dbReference type="EMBL" id="EGO21087.1"/>
    </source>
</evidence>
<dbReference type="RefSeq" id="XP_007322044.1">
    <property type="nucleotide sequence ID" value="XM_007321982.1"/>
</dbReference>
<dbReference type="AlphaFoldDB" id="F8P6M1"/>
<name>F8P6M1_SERL9</name>